<keyword evidence="4 7" id="KW-0732">Signal</keyword>
<keyword evidence="5" id="KW-1133">Transmembrane helix</keyword>
<keyword evidence="2" id="KW-0336">GPI-anchor</keyword>
<proteinExistence type="predicted"/>
<dbReference type="SUPFAM" id="SSF57302">
    <property type="entry name" value="Snake toxin-like"/>
    <property type="match status" value="1"/>
</dbReference>
<protein>
    <recommendedName>
        <fullName evidence="10">UPAR/Ly6 domain-containing protein</fullName>
    </recommendedName>
</protein>
<organism evidence="8 9">
    <name type="scientific">Cloeon dipterum</name>
    <dbReference type="NCBI Taxonomy" id="197152"/>
    <lineage>
        <taxon>Eukaryota</taxon>
        <taxon>Metazoa</taxon>
        <taxon>Ecdysozoa</taxon>
        <taxon>Arthropoda</taxon>
        <taxon>Hexapoda</taxon>
        <taxon>Insecta</taxon>
        <taxon>Pterygota</taxon>
        <taxon>Palaeoptera</taxon>
        <taxon>Ephemeroptera</taxon>
        <taxon>Pisciforma</taxon>
        <taxon>Baetidae</taxon>
        <taxon>Cloeon</taxon>
    </lineage>
</organism>
<evidence type="ECO:0000313" key="8">
    <source>
        <dbReference type="EMBL" id="CAB3372788.1"/>
    </source>
</evidence>
<dbReference type="GO" id="GO:0098552">
    <property type="term" value="C:side of membrane"/>
    <property type="evidence" value="ECO:0007669"/>
    <property type="project" value="UniProtKB-KW"/>
</dbReference>
<dbReference type="PANTHER" id="PTHR33562">
    <property type="entry name" value="ATILLA, ISOFORM B-RELATED-RELATED"/>
    <property type="match status" value="1"/>
</dbReference>
<dbReference type="InterPro" id="IPR045860">
    <property type="entry name" value="Snake_toxin-like_sf"/>
</dbReference>
<keyword evidence="2" id="KW-0325">Glycoprotein</keyword>
<reference evidence="8 9" key="1">
    <citation type="submission" date="2020-04" db="EMBL/GenBank/DDBJ databases">
        <authorList>
            <person name="Alioto T."/>
            <person name="Alioto T."/>
            <person name="Gomez Garrido J."/>
        </authorList>
    </citation>
    <scope>NUCLEOTIDE SEQUENCE [LARGE SCALE GENOMIC DNA]</scope>
</reference>
<dbReference type="Proteomes" id="UP000494165">
    <property type="component" value="Unassembled WGS sequence"/>
</dbReference>
<evidence type="ECO:0000256" key="1">
    <source>
        <dbReference type="ARBA" id="ARBA00004589"/>
    </source>
</evidence>
<dbReference type="AlphaFoldDB" id="A0A8S1CXM2"/>
<name>A0A8S1CXM2_9INSE</name>
<evidence type="ECO:0000256" key="2">
    <source>
        <dbReference type="ARBA" id="ARBA00022622"/>
    </source>
</evidence>
<sequence>MQPLSATALVALLVFFAVAPEGGSALRCFQCGQYNDGVGSITPCINYSEEKNLKECPSTDSNYCIKYVSGSSEVRDCIKECKESRIEYGTYVHCCTEDGCNPASVTSAPGLWLVAAVAAALMLRL</sequence>
<comment type="subcellular location">
    <subcellularLocation>
        <location evidence="1">Membrane</location>
        <topology evidence="1">Lipid-anchor</topology>
        <topology evidence="1">GPI-anchor</topology>
    </subcellularLocation>
</comment>
<gene>
    <name evidence="8" type="ORF">CLODIP_2_CD06278</name>
</gene>
<evidence type="ECO:0000256" key="6">
    <source>
        <dbReference type="ARBA" id="ARBA00023288"/>
    </source>
</evidence>
<dbReference type="InterPro" id="IPR050975">
    <property type="entry name" value="Sleep_regulator"/>
</dbReference>
<keyword evidence="9" id="KW-1185">Reference proteome</keyword>
<evidence type="ECO:0000256" key="5">
    <source>
        <dbReference type="ARBA" id="ARBA00022989"/>
    </source>
</evidence>
<dbReference type="OrthoDB" id="8188927at2759"/>
<feature type="chain" id="PRO_5035846830" description="UPAR/Ly6 domain-containing protein" evidence="7">
    <location>
        <begin position="26"/>
        <end position="125"/>
    </location>
</feature>
<evidence type="ECO:0000256" key="4">
    <source>
        <dbReference type="ARBA" id="ARBA00022729"/>
    </source>
</evidence>
<evidence type="ECO:0000313" key="9">
    <source>
        <dbReference type="Proteomes" id="UP000494165"/>
    </source>
</evidence>
<keyword evidence="3" id="KW-0812">Transmembrane</keyword>
<feature type="signal peptide" evidence="7">
    <location>
        <begin position="1"/>
        <end position="25"/>
    </location>
</feature>
<evidence type="ECO:0000256" key="3">
    <source>
        <dbReference type="ARBA" id="ARBA00022692"/>
    </source>
</evidence>
<evidence type="ECO:0008006" key="10">
    <source>
        <dbReference type="Google" id="ProtNLM"/>
    </source>
</evidence>
<dbReference type="EMBL" id="CADEPI010000076">
    <property type="protein sequence ID" value="CAB3372788.1"/>
    <property type="molecule type" value="Genomic_DNA"/>
</dbReference>
<evidence type="ECO:0000256" key="7">
    <source>
        <dbReference type="SAM" id="SignalP"/>
    </source>
</evidence>
<keyword evidence="6" id="KW-0449">Lipoprotein</keyword>
<keyword evidence="5" id="KW-0472">Membrane</keyword>
<accession>A0A8S1CXM2</accession>
<comment type="caution">
    <text evidence="8">The sequence shown here is derived from an EMBL/GenBank/DDBJ whole genome shotgun (WGS) entry which is preliminary data.</text>
</comment>